<evidence type="ECO:0000313" key="2">
    <source>
        <dbReference type="Proteomes" id="UP000470010"/>
    </source>
</evidence>
<sequence length="338" mass="38708">MSGLRRATQEKLDHILDEAECYRALALACEDEARAFRRRCENGSIVSPAHGAFARTIYWESLNPREKALHIIRAEAARHPSWIFRSHCAALIWGLDVPYPLLDTTSIIAARPPRPCIIAARRPSPRDEIESVDGIKVTSFWQTVSECLREAPFSYGLAIADSALRRTNQTRVNLMSHLEKTRGYPGIRQARFIASYADGRSENGGESRVRAFFIAHGYPIPELQVDLPNPIEPARPFRVDYYWELSHLLRIAGEFDGKQKYQDPAMLRDKTIVDSLIEERQRESRLTLLGLPVLRFTYEDLSQPARLDKLLKASGISPDRDAAQRWRDQWRAVTHTRY</sequence>
<dbReference type="RefSeq" id="WP_144687956.1">
    <property type="nucleotide sequence ID" value="NZ_VLLQ01000003.1"/>
</dbReference>
<evidence type="ECO:0008006" key="3">
    <source>
        <dbReference type="Google" id="ProtNLM"/>
    </source>
</evidence>
<reference evidence="2" key="1">
    <citation type="submission" date="2019-08" db="EMBL/GenBank/DDBJ databases">
        <title>Arthrobacter sp. nov., isolated from plateau pika and Tibetan wild ass.</title>
        <authorList>
            <person name="Ge Y."/>
        </authorList>
    </citation>
    <scope>NUCLEOTIDE SEQUENCE [LARGE SCALE GENOMIC DNA]</scope>
    <source>
        <strain evidence="2">HF-1365</strain>
    </source>
</reference>
<proteinExistence type="predicted"/>
<keyword evidence="2" id="KW-1185">Reference proteome</keyword>
<organism evidence="1 2">
    <name type="scientific">Enorma shizhengliae</name>
    <dbReference type="NCBI Taxonomy" id="2606615"/>
    <lineage>
        <taxon>Bacteria</taxon>
        <taxon>Bacillati</taxon>
        <taxon>Actinomycetota</taxon>
        <taxon>Coriobacteriia</taxon>
        <taxon>Coriobacteriales</taxon>
        <taxon>Coriobacteriaceae</taxon>
        <taxon>Enorma</taxon>
    </lineage>
</organism>
<gene>
    <name evidence="1" type="ORF">GJE22_08695</name>
</gene>
<dbReference type="AlphaFoldDB" id="A0A7K0GAI8"/>
<dbReference type="EMBL" id="VTFZ01000012">
    <property type="protein sequence ID" value="MRX80661.1"/>
    <property type="molecule type" value="Genomic_DNA"/>
</dbReference>
<protein>
    <recommendedName>
        <fullName evidence="3">DUF559 domain-containing protein</fullName>
    </recommendedName>
</protein>
<evidence type="ECO:0000313" key="1">
    <source>
        <dbReference type="EMBL" id="MRX80661.1"/>
    </source>
</evidence>
<accession>A0A7K0GAI8</accession>
<dbReference type="Proteomes" id="UP000470010">
    <property type="component" value="Unassembled WGS sequence"/>
</dbReference>
<comment type="caution">
    <text evidence="1">The sequence shown here is derived from an EMBL/GenBank/DDBJ whole genome shotgun (WGS) entry which is preliminary data.</text>
</comment>
<name>A0A7K0GAI8_9ACTN</name>